<evidence type="ECO:0000256" key="4">
    <source>
        <dbReference type="SAM" id="MobiDB-lite"/>
    </source>
</evidence>
<evidence type="ECO:0000256" key="3">
    <source>
        <dbReference type="ARBA" id="ARBA00032829"/>
    </source>
</evidence>
<evidence type="ECO:0000313" key="8">
    <source>
        <dbReference type="Proteomes" id="UP000077671"/>
    </source>
</evidence>
<dbReference type="GO" id="GO:0004252">
    <property type="term" value="F:serine-type endopeptidase activity"/>
    <property type="evidence" value="ECO:0007669"/>
    <property type="project" value="TreeGrafter"/>
</dbReference>
<dbReference type="Gene3D" id="3.40.50.1820">
    <property type="entry name" value="alpha/beta hydrolase"/>
    <property type="match status" value="1"/>
</dbReference>
<feature type="region of interest" description="Disordered" evidence="4">
    <location>
        <begin position="1"/>
        <end position="24"/>
    </location>
</feature>
<comment type="similarity">
    <text evidence="1">Belongs to the peptidase S9C family.</text>
</comment>
<organism evidence="7 8">
    <name type="scientific">Tilletia caries</name>
    <name type="common">wheat bunt fungus</name>
    <dbReference type="NCBI Taxonomy" id="13290"/>
    <lineage>
        <taxon>Eukaryota</taxon>
        <taxon>Fungi</taxon>
        <taxon>Dikarya</taxon>
        <taxon>Basidiomycota</taxon>
        <taxon>Ustilaginomycotina</taxon>
        <taxon>Exobasidiomycetes</taxon>
        <taxon>Tilletiales</taxon>
        <taxon>Tilletiaceae</taxon>
        <taxon>Tilletia</taxon>
    </lineage>
</organism>
<comment type="caution">
    <text evidence="7">The sequence shown here is derived from an EMBL/GenBank/DDBJ whole genome shotgun (WGS) entry which is preliminary data.</text>
</comment>
<dbReference type="Pfam" id="PF00326">
    <property type="entry name" value="Peptidase_S9"/>
    <property type="match status" value="1"/>
</dbReference>
<evidence type="ECO:0000256" key="2">
    <source>
        <dbReference type="ARBA" id="ARBA00022801"/>
    </source>
</evidence>
<protein>
    <recommendedName>
        <fullName evidence="3">Dipeptidyl-peptidase V</fullName>
    </recommendedName>
</protein>
<proteinExistence type="inferred from homology"/>
<evidence type="ECO:0000313" key="6">
    <source>
        <dbReference type="EMBL" id="CAD6948007.1"/>
    </source>
</evidence>
<reference evidence="7" key="1">
    <citation type="submission" date="2016-04" db="EMBL/GenBank/DDBJ databases">
        <authorList>
            <person name="Nguyen H.D."/>
            <person name="Kesanakurti P."/>
            <person name="Cullis J."/>
            <person name="Levesque C.A."/>
            <person name="Hambleton S."/>
        </authorList>
    </citation>
    <scope>NUCLEOTIDE SEQUENCE</scope>
    <source>
        <strain evidence="7">DAOMC 238032</strain>
    </source>
</reference>
<dbReference type="EMBL" id="LWDD02001112">
    <property type="protein sequence ID" value="KAE8252505.1"/>
    <property type="molecule type" value="Genomic_DNA"/>
</dbReference>
<dbReference type="InterPro" id="IPR029058">
    <property type="entry name" value="AB_hydrolase_fold"/>
</dbReference>
<reference evidence="7" key="2">
    <citation type="journal article" date="2019" name="IMA Fungus">
        <title>Genome sequencing and comparison of five Tilletia species to identify candidate genes for the detection of regulated species infecting wheat.</title>
        <authorList>
            <person name="Nguyen H.D.T."/>
            <person name="Sultana T."/>
            <person name="Kesanakurti P."/>
            <person name="Hambleton S."/>
        </authorList>
    </citation>
    <scope>NUCLEOTIDE SEQUENCE</scope>
    <source>
        <strain evidence="7">DAOMC 238032</strain>
    </source>
</reference>
<dbReference type="AlphaFoldDB" id="A0A177UNX8"/>
<evidence type="ECO:0000313" key="7">
    <source>
        <dbReference type="EMBL" id="KAE8252505.1"/>
    </source>
</evidence>
<gene>
    <name evidence="7" type="ORF">A4X03_0g6143</name>
    <name evidence="6" type="ORF">JKIAZH3_G8058</name>
</gene>
<dbReference type="PANTHER" id="PTHR42776:SF4">
    <property type="entry name" value="ACYLAMINO-ACID-RELEASING ENZYME"/>
    <property type="match status" value="1"/>
</dbReference>
<dbReference type="PANTHER" id="PTHR42776">
    <property type="entry name" value="SERINE PEPTIDASE S9 FAMILY MEMBER"/>
    <property type="match status" value="1"/>
</dbReference>
<dbReference type="InterPro" id="IPR001375">
    <property type="entry name" value="Peptidase_S9_cat"/>
</dbReference>
<dbReference type="Proteomes" id="UP000836402">
    <property type="component" value="Unassembled WGS sequence"/>
</dbReference>
<name>A0A177UNX8_9BASI</name>
<feature type="region of interest" description="Disordered" evidence="4">
    <location>
        <begin position="83"/>
        <end position="108"/>
    </location>
</feature>
<dbReference type="SUPFAM" id="SSF53474">
    <property type="entry name" value="alpha/beta-Hydrolases"/>
    <property type="match status" value="1"/>
</dbReference>
<sequence>MTEANTAVAEAPSPRDNSASTQRLHDDPLLREVYLPLAEIPLISSASFVGSKAVSVTLSARDHAANGWQKTRFELGLDWHQKEKKTETSSKHGRIGKTRDEPEGTIDQQYPHPVVAWNTGGSVPAVPANADTTKALWQAPNSALKVILRESTVVSTSLKEGGAKRRTVEVWDGHRALHRVDVTKAHGSFATVDTFGTLDFHSGDGGSILYAAESNLEAWEDPEDDLAQYDYRPSLGEKLQARVRTALFILKLKDLSVSELKLCAGDQGPMTAKSVFSADGKSVYATVLTLTGDGRRLGQVYCTNRPSAIHEIPLPVGGKWEVKLNDDTRCSERGISACSPYAVHDSVVFLGFKEGGPHGGCCAVFRAKKGSVEELVPFQYQPGDDGWPGIFAYSFPTFALLKFGSKRYLTITSVRQARRTPVLIDLDEKPRDGMASEIVNPIPTTSLPPPRCRTDVDLTEHRLALEEQHGLWSYNVLNTDLGRNILAVRSRPNVPHQLVLGTLTEPPSSYGALALRPQIQWSVLWRVDDDFPEDKLFARLRAVQAGVVDIEKAAKGVQSVIVRPPEEDDSSDARQEPPPFILFPHGGPHSSSTIDWSPTMSALAILGYTVALPNYSGSLGISQDFVSSLLGKCGTLDVDDCFATVEQFIDQKVASRDRLFITGGSHGGFLTAHMIARPYFRAAVMRNPVIAVGQQAATSDIPDWCFAEFGEDFDFENPPVLRPDVFKKLEEQSPIAHMQKIEAPVLLLVGLADKRVPYWTQGKVLYHALKARQKKVRMLSFKDADHALDTLEAEAVSFISTVRWFREASKGDSVETNV</sequence>
<keyword evidence="9" id="KW-1185">Reference proteome</keyword>
<dbReference type="GO" id="GO:0006508">
    <property type="term" value="P:proteolysis"/>
    <property type="evidence" value="ECO:0007669"/>
    <property type="project" value="InterPro"/>
</dbReference>
<evidence type="ECO:0000259" key="5">
    <source>
        <dbReference type="Pfam" id="PF00326"/>
    </source>
</evidence>
<evidence type="ECO:0000313" key="9">
    <source>
        <dbReference type="Proteomes" id="UP000836402"/>
    </source>
</evidence>
<dbReference type="Proteomes" id="UP000077671">
    <property type="component" value="Unassembled WGS sequence"/>
</dbReference>
<accession>A0A177UNX8</accession>
<dbReference type="EMBL" id="CAJHJG010005158">
    <property type="protein sequence ID" value="CAD6948007.1"/>
    <property type="molecule type" value="Genomic_DNA"/>
</dbReference>
<keyword evidence="2" id="KW-0378">Hydrolase</keyword>
<reference evidence="6" key="3">
    <citation type="submission" date="2020-10" db="EMBL/GenBank/DDBJ databases">
        <authorList>
            <person name="Sedaghatjoo S."/>
        </authorList>
    </citation>
    <scope>NUCLEOTIDE SEQUENCE</scope>
    <source>
        <strain evidence="6">AZH3</strain>
    </source>
</reference>
<evidence type="ECO:0000256" key="1">
    <source>
        <dbReference type="ARBA" id="ARBA00010040"/>
    </source>
</evidence>
<feature type="domain" description="Peptidase S9 prolyl oligopeptidase catalytic" evidence="5">
    <location>
        <begin position="599"/>
        <end position="810"/>
    </location>
</feature>